<evidence type="ECO:0000313" key="6">
    <source>
        <dbReference type="EMBL" id="CAB5231694.1"/>
    </source>
</evidence>
<sequence>MARISNYSMSCGCVGTCTCSIQGIIVVTGQGGARGAQGATGPQGTTGAQGPGVSLQTVENLIAGAALDTTDDLPEGVTNKYFTVGKVAYTHTQGVASDTWTITHNLGFYPNLTVQDSGGTIYEGEITYTNTVSLTVTFSSAFSGKAYLS</sequence>
<organism evidence="5">
    <name type="scientific">uncultured Caudovirales phage</name>
    <dbReference type="NCBI Taxonomy" id="2100421"/>
    <lineage>
        <taxon>Viruses</taxon>
        <taxon>Duplodnaviria</taxon>
        <taxon>Heunggongvirae</taxon>
        <taxon>Uroviricota</taxon>
        <taxon>Caudoviricetes</taxon>
        <taxon>Peduoviridae</taxon>
        <taxon>Maltschvirus</taxon>
        <taxon>Maltschvirus maltsch</taxon>
    </lineage>
</organism>
<dbReference type="EMBL" id="LR798433">
    <property type="protein sequence ID" value="CAB5231694.1"/>
    <property type="molecule type" value="Genomic_DNA"/>
</dbReference>
<dbReference type="EMBL" id="LR797196">
    <property type="protein sequence ID" value="CAB4193757.1"/>
    <property type="molecule type" value="Genomic_DNA"/>
</dbReference>
<evidence type="ECO:0000313" key="5">
    <source>
        <dbReference type="EMBL" id="CAB4193757.1"/>
    </source>
</evidence>
<reference evidence="5" key="1">
    <citation type="submission" date="2020-05" db="EMBL/GenBank/DDBJ databases">
        <authorList>
            <person name="Chiriac C."/>
            <person name="Salcher M."/>
            <person name="Ghai R."/>
            <person name="Kavagutti S V."/>
        </authorList>
    </citation>
    <scope>NUCLEOTIDE SEQUENCE</scope>
</reference>
<protein>
    <recommendedName>
        <fullName evidence="7">Collagen triple helix repeat</fullName>
    </recommendedName>
</protein>
<gene>
    <name evidence="3" type="ORF">UFOVP1034_3</name>
    <name evidence="4" type="ORF">UFOVP1177_3</name>
    <name evidence="5" type="ORF">UFOVP1243_146</name>
    <name evidence="6" type="ORF">UFOVP1581_155</name>
    <name evidence="1" type="ORF">UFOVP854_155</name>
    <name evidence="2" type="ORF">UFOVP964_155</name>
</gene>
<dbReference type="EMBL" id="LR796924">
    <property type="protein sequence ID" value="CAB4175346.1"/>
    <property type="molecule type" value="Genomic_DNA"/>
</dbReference>
<proteinExistence type="predicted"/>
<evidence type="ECO:0000313" key="4">
    <source>
        <dbReference type="EMBL" id="CAB4189047.1"/>
    </source>
</evidence>
<evidence type="ECO:0008006" key="7">
    <source>
        <dbReference type="Google" id="ProtNLM"/>
    </source>
</evidence>
<evidence type="ECO:0000313" key="1">
    <source>
        <dbReference type="EMBL" id="CAB4167056.1"/>
    </source>
</evidence>
<name>A0A6J5RHM3_9CAUD</name>
<evidence type="ECO:0000313" key="2">
    <source>
        <dbReference type="EMBL" id="CAB4175346.1"/>
    </source>
</evidence>
<dbReference type="EMBL" id="LR796979">
    <property type="protein sequence ID" value="CAB4178796.1"/>
    <property type="molecule type" value="Genomic_DNA"/>
</dbReference>
<accession>A0A6J5RHM3</accession>
<dbReference type="EMBL" id="LR797132">
    <property type="protein sequence ID" value="CAB4189047.1"/>
    <property type="molecule type" value="Genomic_DNA"/>
</dbReference>
<dbReference type="EMBL" id="LR796798">
    <property type="protein sequence ID" value="CAB4167056.1"/>
    <property type="molecule type" value="Genomic_DNA"/>
</dbReference>
<evidence type="ECO:0000313" key="3">
    <source>
        <dbReference type="EMBL" id="CAB4178796.1"/>
    </source>
</evidence>